<dbReference type="Proteomes" id="UP000229434">
    <property type="component" value="Unassembled WGS sequence"/>
</dbReference>
<protein>
    <recommendedName>
        <fullName evidence="4">Phage tail assembly protein</fullName>
    </recommendedName>
</protein>
<dbReference type="Pfam" id="PF10109">
    <property type="entry name" value="Phage_TAC_7"/>
    <property type="match status" value="1"/>
</dbReference>
<dbReference type="InterPro" id="IPR019289">
    <property type="entry name" value="Phage_tail_E/E"/>
</dbReference>
<evidence type="ECO:0000313" key="2">
    <source>
        <dbReference type="EMBL" id="PIT58413.1"/>
    </source>
</evidence>
<dbReference type="Proteomes" id="UP000231293">
    <property type="component" value="Unassembled WGS sequence"/>
</dbReference>
<sequence>MAQTEAQQLQEQLGTGKVIKLAEPLQTPNGVVTELTLRRVRVKDFKRAAEQYPDNAVLQEAQCLAMASGLQSEDFDELSWEDYTLVRQFCLGTH</sequence>
<evidence type="ECO:0000313" key="3">
    <source>
        <dbReference type="Proteomes" id="UP000231293"/>
    </source>
</evidence>
<dbReference type="RefSeq" id="WP_174828463.1">
    <property type="nucleotide sequence ID" value="NZ_MDVB01000053.1"/>
</dbReference>
<comment type="caution">
    <text evidence="1">The sequence shown here is derived from an EMBL/GenBank/DDBJ whole genome shotgun (WGS) entry which is preliminary data.</text>
</comment>
<evidence type="ECO:0000313" key="1">
    <source>
        <dbReference type="EMBL" id="PIT16591.1"/>
    </source>
</evidence>
<evidence type="ECO:0008006" key="4">
    <source>
        <dbReference type="Google" id="ProtNLM"/>
    </source>
</evidence>
<reference evidence="1 3" key="1">
    <citation type="journal article" date="2017" name="MBio">
        <title>Type VI secretion-mediated competition in the bee gut microbiome.</title>
        <authorList>
            <person name="Steele M.I."/>
            <person name="Kwong W.K."/>
            <person name="Powell J.E."/>
            <person name="Whiteley M."/>
            <person name="Moran N.A."/>
        </authorList>
    </citation>
    <scope>NUCLEOTIDE SEQUENCE [LARGE SCALE GENOMIC DNA]</scope>
    <source>
        <strain evidence="1 3">App2-2</strain>
        <strain evidence="2">Nev3CBA3</strain>
    </source>
</reference>
<accession>A0A2N9WUS8</accession>
<dbReference type="EMBL" id="MEIS01000054">
    <property type="protein sequence ID" value="PIT58413.1"/>
    <property type="molecule type" value="Genomic_DNA"/>
</dbReference>
<dbReference type="EMBL" id="MDVB01000053">
    <property type="protein sequence ID" value="PIT16591.1"/>
    <property type="molecule type" value="Genomic_DNA"/>
</dbReference>
<dbReference type="AlphaFoldDB" id="A0A2N9WUS8"/>
<organism evidence="1 3">
    <name type="scientific">Snodgrassella alvi</name>
    <dbReference type="NCBI Taxonomy" id="1196083"/>
    <lineage>
        <taxon>Bacteria</taxon>
        <taxon>Pseudomonadati</taxon>
        <taxon>Pseudomonadota</taxon>
        <taxon>Betaproteobacteria</taxon>
        <taxon>Neisseriales</taxon>
        <taxon>Neisseriaceae</taxon>
        <taxon>Snodgrassella</taxon>
    </lineage>
</organism>
<proteinExistence type="predicted"/>
<gene>
    <name evidence="1" type="ORF">BGI32_04020</name>
    <name evidence="2" type="ORF">BHC49_01100</name>
</gene>
<name>A0A2N9WUS8_9NEIS</name>